<evidence type="ECO:0000313" key="7">
    <source>
        <dbReference type="EMBL" id="KJA26381.1"/>
    </source>
</evidence>
<dbReference type="InterPro" id="IPR001969">
    <property type="entry name" value="Aspartic_peptidase_AS"/>
</dbReference>
<feature type="disulfide bond" evidence="4">
    <location>
        <begin position="238"/>
        <end position="246"/>
    </location>
</feature>
<evidence type="ECO:0000259" key="6">
    <source>
        <dbReference type="PROSITE" id="PS51767"/>
    </source>
</evidence>
<sequence>MGSCAPYTPLSFFLSFVLLPRNLFDSCLCLSPRAFLGSPILMFSLSHHAFVLAFLFLNFNIPLACALPNLPQSTSIAVSLSRSTHAYTHRNGTYMHGSIVQQQHTNRGIKRLALMTGRRSPSDYDLLWLLYERMATLSAALRREYEFDEIATILAYHSSASGRRFRGLGTNLGSSSGLLRKEGRSETVPTSVLRTTGLSIESNDIGYIANMKIGTPPKTFRLLIDSGSADLWVGATGCRSDAGGSCGNHTFLGHNSSSSYVQSKADWAIGYVSGSVWGYIVHDDVSIAGLPLKNLTFGVAFNESAEFTGNNIRFDGLLGLAKSEISQQHVPTFVQALSQAKLISSAIVSYKLPRLADGRNDTSELTLGAMDPNHYYPKSLVTVKNVNKFGFWGAAVDAVKVGNQNMGWSNRTIVMDTGTTLILAPKSDAQAIHNAIPGAQYDGNGFMVPCNMTTVLSLTIGGNAFTVEPRDIAFHPVEEGSATCVSGISVGTVGPFDLNTDWLVGDVFLKNVYFSTDEDNDEISIAKPLH</sequence>
<evidence type="ECO:0000256" key="2">
    <source>
        <dbReference type="ARBA" id="ARBA00022750"/>
    </source>
</evidence>
<dbReference type="FunFam" id="2.40.70.10:FF:000008">
    <property type="entry name" value="Cathepsin D"/>
    <property type="match status" value="1"/>
</dbReference>
<keyword evidence="5" id="KW-0645">Protease</keyword>
<dbReference type="GO" id="GO:0004190">
    <property type="term" value="F:aspartic-type endopeptidase activity"/>
    <property type="evidence" value="ECO:0007669"/>
    <property type="project" value="UniProtKB-KW"/>
</dbReference>
<gene>
    <name evidence="7" type="ORF">HYPSUDRAFT_318649</name>
</gene>
<name>A0A0D2PCT3_HYPSF</name>
<reference evidence="8" key="1">
    <citation type="submission" date="2014-04" db="EMBL/GenBank/DDBJ databases">
        <title>Evolutionary Origins and Diversification of the Mycorrhizal Mutualists.</title>
        <authorList>
            <consortium name="DOE Joint Genome Institute"/>
            <consortium name="Mycorrhizal Genomics Consortium"/>
            <person name="Kohler A."/>
            <person name="Kuo A."/>
            <person name="Nagy L.G."/>
            <person name="Floudas D."/>
            <person name="Copeland A."/>
            <person name="Barry K.W."/>
            <person name="Cichocki N."/>
            <person name="Veneault-Fourrey C."/>
            <person name="LaButti K."/>
            <person name="Lindquist E.A."/>
            <person name="Lipzen A."/>
            <person name="Lundell T."/>
            <person name="Morin E."/>
            <person name="Murat C."/>
            <person name="Riley R."/>
            <person name="Ohm R."/>
            <person name="Sun H."/>
            <person name="Tunlid A."/>
            <person name="Henrissat B."/>
            <person name="Grigoriev I.V."/>
            <person name="Hibbett D.S."/>
            <person name="Martin F."/>
        </authorList>
    </citation>
    <scope>NUCLEOTIDE SEQUENCE [LARGE SCALE GENOMIC DNA]</scope>
    <source>
        <strain evidence="8">FD-334 SS-4</strain>
    </source>
</reference>
<dbReference type="InterPro" id="IPR001461">
    <property type="entry name" value="Aspartic_peptidase_A1"/>
</dbReference>
<dbReference type="PROSITE" id="PS51767">
    <property type="entry name" value="PEPTIDASE_A1"/>
    <property type="match status" value="1"/>
</dbReference>
<evidence type="ECO:0000256" key="3">
    <source>
        <dbReference type="PIRSR" id="PIRSR601461-1"/>
    </source>
</evidence>
<dbReference type="OrthoDB" id="2747330at2759"/>
<dbReference type="Proteomes" id="UP000054270">
    <property type="component" value="Unassembled WGS sequence"/>
</dbReference>
<dbReference type="EMBL" id="KN817528">
    <property type="protein sequence ID" value="KJA26381.1"/>
    <property type="molecule type" value="Genomic_DNA"/>
</dbReference>
<accession>A0A0D2PCT3</accession>
<feature type="domain" description="Peptidase A1" evidence="6">
    <location>
        <begin position="207"/>
        <end position="526"/>
    </location>
</feature>
<evidence type="ECO:0000313" key="8">
    <source>
        <dbReference type="Proteomes" id="UP000054270"/>
    </source>
</evidence>
<dbReference type="PANTHER" id="PTHR47966">
    <property type="entry name" value="BETA-SITE APP-CLEAVING ENZYME, ISOFORM A-RELATED"/>
    <property type="match status" value="1"/>
</dbReference>
<proteinExistence type="inferred from homology"/>
<dbReference type="PRINTS" id="PR00792">
    <property type="entry name" value="PEPSIN"/>
</dbReference>
<dbReference type="InterPro" id="IPR033121">
    <property type="entry name" value="PEPTIDASE_A1"/>
</dbReference>
<evidence type="ECO:0000256" key="4">
    <source>
        <dbReference type="PIRSR" id="PIRSR601461-2"/>
    </source>
</evidence>
<dbReference type="GO" id="GO:0006508">
    <property type="term" value="P:proteolysis"/>
    <property type="evidence" value="ECO:0007669"/>
    <property type="project" value="UniProtKB-KW"/>
</dbReference>
<dbReference type="Pfam" id="PF00026">
    <property type="entry name" value="Asp"/>
    <property type="match status" value="1"/>
</dbReference>
<dbReference type="AlphaFoldDB" id="A0A0D2PCT3"/>
<keyword evidence="2 5" id="KW-0064">Aspartyl protease</keyword>
<organism evidence="7 8">
    <name type="scientific">Hypholoma sublateritium (strain FD-334 SS-4)</name>
    <dbReference type="NCBI Taxonomy" id="945553"/>
    <lineage>
        <taxon>Eukaryota</taxon>
        <taxon>Fungi</taxon>
        <taxon>Dikarya</taxon>
        <taxon>Basidiomycota</taxon>
        <taxon>Agaricomycotina</taxon>
        <taxon>Agaricomycetes</taxon>
        <taxon>Agaricomycetidae</taxon>
        <taxon>Agaricales</taxon>
        <taxon>Agaricineae</taxon>
        <taxon>Strophariaceae</taxon>
        <taxon>Hypholoma</taxon>
    </lineage>
</organism>
<dbReference type="InterPro" id="IPR034164">
    <property type="entry name" value="Pepsin-like_dom"/>
</dbReference>
<dbReference type="CDD" id="cd05471">
    <property type="entry name" value="pepsin_like"/>
    <property type="match status" value="1"/>
</dbReference>
<dbReference type="STRING" id="945553.A0A0D2PCT3"/>
<evidence type="ECO:0000256" key="1">
    <source>
        <dbReference type="ARBA" id="ARBA00007447"/>
    </source>
</evidence>
<keyword evidence="4" id="KW-1015">Disulfide bond</keyword>
<feature type="active site" evidence="3">
    <location>
        <position position="416"/>
    </location>
</feature>
<comment type="similarity">
    <text evidence="1 5">Belongs to the peptidase A1 family.</text>
</comment>
<evidence type="ECO:0000256" key="5">
    <source>
        <dbReference type="RuleBase" id="RU000454"/>
    </source>
</evidence>
<dbReference type="InterPro" id="IPR021109">
    <property type="entry name" value="Peptidase_aspartic_dom_sf"/>
</dbReference>
<keyword evidence="5" id="KW-0378">Hydrolase</keyword>
<protein>
    <recommendedName>
        <fullName evidence="6">Peptidase A1 domain-containing protein</fullName>
    </recommendedName>
</protein>
<keyword evidence="8" id="KW-1185">Reference proteome</keyword>
<dbReference type="Gene3D" id="2.40.70.10">
    <property type="entry name" value="Acid Proteases"/>
    <property type="match status" value="2"/>
</dbReference>
<feature type="active site" evidence="3">
    <location>
        <position position="225"/>
    </location>
</feature>
<dbReference type="SUPFAM" id="SSF50630">
    <property type="entry name" value="Acid proteases"/>
    <property type="match status" value="1"/>
</dbReference>
<dbReference type="PANTHER" id="PTHR47966:SF75">
    <property type="entry name" value="ENDOPEPTIDASE (CTSD), PUTATIVE (AFU_ORTHOLOGUE AFUA_4G07040)-RELATED"/>
    <property type="match status" value="1"/>
</dbReference>
<dbReference type="PROSITE" id="PS00141">
    <property type="entry name" value="ASP_PROTEASE"/>
    <property type="match status" value="1"/>
</dbReference>